<dbReference type="PANTHER" id="PTHR48253">
    <property type="match status" value="1"/>
</dbReference>
<proteinExistence type="predicted"/>
<dbReference type="InterPro" id="IPR027443">
    <property type="entry name" value="IPNS-like_sf"/>
</dbReference>
<keyword evidence="2" id="KW-1185">Reference proteome</keyword>
<dbReference type="Proteomes" id="UP001159364">
    <property type="component" value="Linkage Group LG08"/>
</dbReference>
<evidence type="ECO:0008006" key="3">
    <source>
        <dbReference type="Google" id="ProtNLM"/>
    </source>
</evidence>
<dbReference type="SUPFAM" id="SSF51197">
    <property type="entry name" value="Clavaminate synthase-like"/>
    <property type="match status" value="1"/>
</dbReference>
<sequence length="450" mass="50673">MEGAEVLELYELTYSDLILLSSPSNGDESTNNESIEEFERLETIRRRLMETLGPKGPGLLSITAVPKASLLRRKLLPLARKLALLDPEQRKPLLKEHKLGSDVPLKNPDRNVSSFAMQLKYDEALDSCIGTDRPSKNSNLAPIDVYNIEKFQDNVFGNLSETFKELGYCMMDMGLRVAQVCDKAIGGYVLEQSLLESGTAKGRLIHYHSALDSFVIRENGGRKGKNKYKEQPIRSDPSNVEGSDLVANEVRLCANRADLWQQWHYDYGIFTILTAPMFLASCDLSNDIRKGSLLCDQEWCYPNGCSYLQIFDPNKNSIFMVKTSPESFIIQVGESADILSKGKLRSKLHCVCRPRKLENLSRETFVMFLQPAWTKTFSISDRAVEQCILGDSLSHIENEHLDQGLNEFTSEILKLVPPLSSRLKDGMTFAVFSRETTKQYFGGNGLQSNK</sequence>
<organism evidence="1 2">
    <name type="scientific">Erythroxylum novogranatense</name>
    <dbReference type="NCBI Taxonomy" id="1862640"/>
    <lineage>
        <taxon>Eukaryota</taxon>
        <taxon>Viridiplantae</taxon>
        <taxon>Streptophyta</taxon>
        <taxon>Embryophyta</taxon>
        <taxon>Tracheophyta</taxon>
        <taxon>Spermatophyta</taxon>
        <taxon>Magnoliopsida</taxon>
        <taxon>eudicotyledons</taxon>
        <taxon>Gunneridae</taxon>
        <taxon>Pentapetalae</taxon>
        <taxon>rosids</taxon>
        <taxon>fabids</taxon>
        <taxon>Malpighiales</taxon>
        <taxon>Erythroxylaceae</taxon>
        <taxon>Erythroxylum</taxon>
    </lineage>
</organism>
<gene>
    <name evidence="1" type="ORF">K2173_018352</name>
</gene>
<accession>A0AAV8UE46</accession>
<name>A0AAV8UE46_9ROSI</name>
<evidence type="ECO:0000313" key="2">
    <source>
        <dbReference type="Proteomes" id="UP001159364"/>
    </source>
</evidence>
<dbReference type="EMBL" id="JAIWQS010000008">
    <property type="protein sequence ID" value="KAJ8899378.1"/>
    <property type="molecule type" value="Genomic_DNA"/>
</dbReference>
<reference evidence="1 2" key="1">
    <citation type="submission" date="2021-09" db="EMBL/GenBank/DDBJ databases">
        <title>Genomic insights and catalytic innovation underlie evolution of tropane alkaloids biosynthesis.</title>
        <authorList>
            <person name="Wang Y.-J."/>
            <person name="Tian T."/>
            <person name="Huang J.-P."/>
            <person name="Huang S.-X."/>
        </authorList>
    </citation>
    <scope>NUCLEOTIDE SEQUENCE [LARGE SCALE GENOMIC DNA]</scope>
    <source>
        <strain evidence="1">KIB-2018</strain>
        <tissue evidence="1">Leaf</tissue>
    </source>
</reference>
<evidence type="ECO:0000313" key="1">
    <source>
        <dbReference type="EMBL" id="KAJ8899378.1"/>
    </source>
</evidence>
<comment type="caution">
    <text evidence="1">The sequence shown here is derived from an EMBL/GenBank/DDBJ whole genome shotgun (WGS) entry which is preliminary data.</text>
</comment>
<dbReference type="Gene3D" id="2.60.120.330">
    <property type="entry name" value="B-lactam Antibiotic, Isopenicillin N Synthase, Chain"/>
    <property type="match status" value="1"/>
</dbReference>
<dbReference type="PANTHER" id="PTHR48253:SF2">
    <property type="entry name" value="ISOPENICILLIN N SYNTHASE-LIKE FE(2+) 2OG DIOXYGENASE DOMAIN-CONTAINING PROTEIN"/>
    <property type="match status" value="1"/>
</dbReference>
<dbReference type="AlphaFoldDB" id="A0AAV8UE46"/>
<protein>
    <recommendedName>
        <fullName evidence="3">Isopenicillin N synthase-like Fe(2+) 2OG dioxygenase domain-containing protein</fullName>
    </recommendedName>
</protein>